<organism evidence="3 4">
    <name type="scientific">Glarea lozoyensis (strain ATCC 20868 / MF5171)</name>
    <dbReference type="NCBI Taxonomy" id="1116229"/>
    <lineage>
        <taxon>Eukaryota</taxon>
        <taxon>Fungi</taxon>
        <taxon>Dikarya</taxon>
        <taxon>Ascomycota</taxon>
        <taxon>Pezizomycotina</taxon>
        <taxon>Leotiomycetes</taxon>
        <taxon>Helotiales</taxon>
        <taxon>Helotiaceae</taxon>
        <taxon>Glarea</taxon>
    </lineage>
</organism>
<dbReference type="EMBL" id="KE145355">
    <property type="protein sequence ID" value="EPE34853.1"/>
    <property type="molecule type" value="Genomic_DNA"/>
</dbReference>
<dbReference type="RefSeq" id="XP_008077840.1">
    <property type="nucleotide sequence ID" value="XM_008079649.1"/>
</dbReference>
<evidence type="ECO:0000256" key="1">
    <source>
        <dbReference type="PROSITE-ProRule" id="PRU00042"/>
    </source>
</evidence>
<dbReference type="GeneID" id="19469594"/>
<dbReference type="InterPro" id="IPR036236">
    <property type="entry name" value="Znf_C2H2_sf"/>
</dbReference>
<dbReference type="GO" id="GO:0008270">
    <property type="term" value="F:zinc ion binding"/>
    <property type="evidence" value="ECO:0007669"/>
    <property type="project" value="UniProtKB-KW"/>
</dbReference>
<dbReference type="KEGG" id="glz:GLAREA_10548"/>
<keyword evidence="1" id="KW-0862">Zinc</keyword>
<keyword evidence="1" id="KW-0479">Metal-binding</keyword>
<dbReference type="Proteomes" id="UP000016922">
    <property type="component" value="Unassembled WGS sequence"/>
</dbReference>
<evidence type="ECO:0000313" key="4">
    <source>
        <dbReference type="Proteomes" id="UP000016922"/>
    </source>
</evidence>
<dbReference type="HOGENOM" id="CLU_479783_0_0_1"/>
<dbReference type="PROSITE" id="PS00028">
    <property type="entry name" value="ZINC_FINGER_C2H2_1"/>
    <property type="match status" value="1"/>
</dbReference>
<evidence type="ECO:0000313" key="3">
    <source>
        <dbReference type="EMBL" id="EPE34853.1"/>
    </source>
</evidence>
<dbReference type="Gene3D" id="3.30.160.60">
    <property type="entry name" value="Classic Zinc Finger"/>
    <property type="match status" value="1"/>
</dbReference>
<dbReference type="SMART" id="SM00355">
    <property type="entry name" value="ZnF_C2H2"/>
    <property type="match status" value="3"/>
</dbReference>
<evidence type="ECO:0000259" key="2">
    <source>
        <dbReference type="PROSITE" id="PS50157"/>
    </source>
</evidence>
<dbReference type="AlphaFoldDB" id="S3E9A1"/>
<reference evidence="3 4" key="1">
    <citation type="journal article" date="2013" name="BMC Genomics">
        <title>Genomics-driven discovery of the pneumocandin biosynthetic gene cluster in the fungus Glarea lozoyensis.</title>
        <authorList>
            <person name="Chen L."/>
            <person name="Yue Q."/>
            <person name="Zhang X."/>
            <person name="Xiang M."/>
            <person name="Wang C."/>
            <person name="Li S."/>
            <person name="Che Y."/>
            <person name="Ortiz-Lopez F.J."/>
            <person name="Bills G.F."/>
            <person name="Liu X."/>
            <person name="An Z."/>
        </authorList>
    </citation>
    <scope>NUCLEOTIDE SEQUENCE [LARGE SCALE GENOMIC DNA]</scope>
    <source>
        <strain evidence="4">ATCC 20868 / MF5171</strain>
    </source>
</reference>
<protein>
    <submittedName>
        <fullName evidence="3">C2H2 and C2HC zinc finger</fullName>
    </submittedName>
</protein>
<feature type="domain" description="C2H2-type" evidence="2">
    <location>
        <begin position="278"/>
        <end position="305"/>
    </location>
</feature>
<name>S3E9A1_GLAL2</name>
<dbReference type="SUPFAM" id="SSF57667">
    <property type="entry name" value="beta-beta-alpha zinc fingers"/>
    <property type="match status" value="1"/>
</dbReference>
<accession>S3E9A1</accession>
<dbReference type="InterPro" id="IPR013087">
    <property type="entry name" value="Znf_C2H2_type"/>
</dbReference>
<proteinExistence type="predicted"/>
<sequence>MDMVTQEQDSTLRRWVSYKGKRRPSKKDRDFLCEETKLSRPQFESWWDCNVEALKRDKAPTIPAIPANQYGFGLPLMSNINPTLPLNVSKPVSHSQELHDVPQFQPMDVDFDLYSPPQDVWSPIEIPQQETYQFPSTYNGHNSYSSDAWSQHSGSQNRSSRSTSSSILETYSLISPQSAVRSSYGSSLWTADSASTLNSVYDPTLEDLMMEDVGCEQAQPISIGKFNSNPSARPASKFSCKSIPEEHVHFDTQHHHPTPPIPQDIPPPVPAKPGKITYQCTVCRKPFNRKDDWRRHEESHEPQKYWICMVDRDPALSTPTGWLCVFCDTVKPDRNEIMLHLIKEHQINECTNKSVSKRRWGRKDKLKQHLQQVHHLAETSAGAWEEWRRDNTPKKWAWGCGFCGVCSFTWKGRNDHIAEHYEKQNLSAFQWCHSRVVKALLKQAYPDFNALTAWKARFPNGDKDIQWSEADATRLRRKLEFHEDLPDRIAGEAQVMALKFRANFQTLAWNPAPSRGTTLTTPIGYVDVNKGPWQLDSKEIVPHIKSSSTPEPAPMAYELPAASRTNFF</sequence>
<keyword evidence="4" id="KW-1185">Reference proteome</keyword>
<keyword evidence="1" id="KW-0863">Zinc-finger</keyword>
<dbReference type="PROSITE" id="PS50157">
    <property type="entry name" value="ZINC_FINGER_C2H2_2"/>
    <property type="match status" value="1"/>
</dbReference>
<dbReference type="OrthoDB" id="10056939at2759"/>
<gene>
    <name evidence="3" type="ORF">GLAREA_10548</name>
</gene>